<keyword evidence="2" id="KW-0812">Transmembrane</keyword>
<feature type="transmembrane region" description="Helical" evidence="2">
    <location>
        <begin position="84"/>
        <end position="104"/>
    </location>
</feature>
<keyword evidence="1" id="KW-0175">Coiled coil</keyword>
<reference evidence="3 4" key="1">
    <citation type="submission" date="2021-02" db="EMBL/GenBank/DDBJ databases">
        <title>Activity-based single-cell genomes from oceanic crustal fluid captures similar information to metagenomic and metatranscriptomic surveys with orders of magnitude less sampling.</title>
        <authorList>
            <person name="D'Angelo T.S."/>
            <person name="Orcutt B.N."/>
        </authorList>
    </citation>
    <scope>NUCLEOTIDE SEQUENCE [LARGE SCALE GENOMIC DNA]</scope>
    <source>
        <strain evidence="3">AH-315-G07</strain>
    </source>
</reference>
<protein>
    <submittedName>
        <fullName evidence="3">Uncharacterized protein</fullName>
    </submittedName>
</protein>
<evidence type="ECO:0000256" key="1">
    <source>
        <dbReference type="SAM" id="Coils"/>
    </source>
</evidence>
<evidence type="ECO:0000256" key="2">
    <source>
        <dbReference type="SAM" id="Phobius"/>
    </source>
</evidence>
<keyword evidence="2" id="KW-1133">Transmembrane helix</keyword>
<feature type="transmembrane region" description="Helical" evidence="2">
    <location>
        <begin position="12"/>
        <end position="32"/>
    </location>
</feature>
<gene>
    <name evidence="3" type="ORF">JYU14_02450</name>
</gene>
<keyword evidence="2" id="KW-0472">Membrane</keyword>
<name>A0ABS3ATF3_9BACT</name>
<dbReference type="EMBL" id="JAFITR010000039">
    <property type="protein sequence ID" value="MBN4066923.1"/>
    <property type="molecule type" value="Genomic_DNA"/>
</dbReference>
<organism evidence="3 4">
    <name type="scientific">Simkania negevensis</name>
    <dbReference type="NCBI Taxonomy" id="83561"/>
    <lineage>
        <taxon>Bacteria</taxon>
        <taxon>Pseudomonadati</taxon>
        <taxon>Chlamydiota</taxon>
        <taxon>Chlamydiia</taxon>
        <taxon>Parachlamydiales</taxon>
        <taxon>Simkaniaceae</taxon>
        <taxon>Simkania</taxon>
    </lineage>
</organism>
<sequence length="375" mass="43477">MSTLEKKLENRVQFWAVLGPFSIILGLFVSFLKPSVQGLYLPFTIMVGIPLCLLWQKKGLMITLTLIFLSVALNFHNIPIEDRFWQAGLAIVMALSFFVTTLSFEEVATSMKRMRKESESRLKNLLFLDEKLKSTGLQWHHDRENFSVKLKQMVTDADRVITKTKSYEQSLVMAEGEINRLHQEKEQLLNNVTEKSRKLFAVEHDIKELEDKNRELASLLAKKEEESTDFVQVEARPHTAPSSAYLSQLKADKVGKIAYFNIQLRTQKEMGRVQQEIIAYWQERAEKNHYAASLYHQLKNQFEEKKSFLRSTRASLFSTENSLTVSHTEVREKDLETTYLLCQVAKQIDELSEEKEWLENEAAALRSLVSHLLKQ</sequence>
<evidence type="ECO:0000313" key="3">
    <source>
        <dbReference type="EMBL" id="MBN4066923.1"/>
    </source>
</evidence>
<comment type="caution">
    <text evidence="3">The sequence shown here is derived from an EMBL/GenBank/DDBJ whole genome shotgun (WGS) entry which is preliminary data.</text>
</comment>
<accession>A0ABS3ATF3</accession>
<feature type="transmembrane region" description="Helical" evidence="2">
    <location>
        <begin position="38"/>
        <end position="55"/>
    </location>
</feature>
<dbReference type="Proteomes" id="UP000722121">
    <property type="component" value="Unassembled WGS sequence"/>
</dbReference>
<proteinExistence type="predicted"/>
<feature type="transmembrane region" description="Helical" evidence="2">
    <location>
        <begin position="60"/>
        <end position="78"/>
    </location>
</feature>
<feature type="coiled-coil region" evidence="1">
    <location>
        <begin position="171"/>
        <end position="229"/>
    </location>
</feature>
<keyword evidence="4" id="KW-1185">Reference proteome</keyword>
<evidence type="ECO:0000313" key="4">
    <source>
        <dbReference type="Proteomes" id="UP000722121"/>
    </source>
</evidence>